<organism evidence="1 2">
    <name type="scientific">Mycena pura</name>
    <dbReference type="NCBI Taxonomy" id="153505"/>
    <lineage>
        <taxon>Eukaryota</taxon>
        <taxon>Fungi</taxon>
        <taxon>Dikarya</taxon>
        <taxon>Basidiomycota</taxon>
        <taxon>Agaricomycotina</taxon>
        <taxon>Agaricomycetes</taxon>
        <taxon>Agaricomycetidae</taxon>
        <taxon>Agaricales</taxon>
        <taxon>Marasmiineae</taxon>
        <taxon>Mycenaceae</taxon>
        <taxon>Mycena</taxon>
    </lineage>
</organism>
<dbReference type="Proteomes" id="UP001219525">
    <property type="component" value="Unassembled WGS sequence"/>
</dbReference>
<accession>A0AAD6YU34</accession>
<dbReference type="EMBL" id="JARJCW010000001">
    <property type="protein sequence ID" value="KAJ7229871.1"/>
    <property type="molecule type" value="Genomic_DNA"/>
</dbReference>
<proteinExistence type="predicted"/>
<evidence type="ECO:0000313" key="1">
    <source>
        <dbReference type="EMBL" id="KAJ7229871.1"/>
    </source>
</evidence>
<dbReference type="Gene3D" id="3.40.50.980">
    <property type="match status" value="1"/>
</dbReference>
<keyword evidence="2" id="KW-1185">Reference proteome</keyword>
<dbReference type="AlphaFoldDB" id="A0AAD6YU34"/>
<gene>
    <name evidence="1" type="ORF">GGX14DRAFT_581501</name>
</gene>
<evidence type="ECO:0000313" key="2">
    <source>
        <dbReference type="Proteomes" id="UP001219525"/>
    </source>
</evidence>
<reference evidence="1" key="1">
    <citation type="submission" date="2023-03" db="EMBL/GenBank/DDBJ databases">
        <title>Massive genome expansion in bonnet fungi (Mycena s.s.) driven by repeated elements and novel gene families across ecological guilds.</title>
        <authorList>
            <consortium name="Lawrence Berkeley National Laboratory"/>
            <person name="Harder C.B."/>
            <person name="Miyauchi S."/>
            <person name="Viragh M."/>
            <person name="Kuo A."/>
            <person name="Thoen E."/>
            <person name="Andreopoulos B."/>
            <person name="Lu D."/>
            <person name="Skrede I."/>
            <person name="Drula E."/>
            <person name="Henrissat B."/>
            <person name="Morin E."/>
            <person name="Kohler A."/>
            <person name="Barry K."/>
            <person name="LaButti K."/>
            <person name="Morin E."/>
            <person name="Salamov A."/>
            <person name="Lipzen A."/>
            <person name="Mereny Z."/>
            <person name="Hegedus B."/>
            <person name="Baldrian P."/>
            <person name="Stursova M."/>
            <person name="Weitz H."/>
            <person name="Taylor A."/>
            <person name="Grigoriev I.V."/>
            <person name="Nagy L.G."/>
            <person name="Martin F."/>
            <person name="Kauserud H."/>
        </authorList>
    </citation>
    <scope>NUCLEOTIDE SEQUENCE</scope>
    <source>
        <strain evidence="1">9144</strain>
    </source>
</reference>
<sequence>MALFFCPTSSSITRSTLVPSTRSLFTRMAFIAGAHIMRETTGLSPDPHERPVVAVLDVSDQSSYLSVLASVMRAGADPLPISTRNSDTATAHLLKSTGCAHIIVSTDAAMQTLASGAAAQMAGALSMHPMPTF</sequence>
<comment type="caution">
    <text evidence="1">The sequence shown here is derived from an EMBL/GenBank/DDBJ whole genome shotgun (WGS) entry which is preliminary data.</text>
</comment>
<protein>
    <submittedName>
        <fullName evidence="1">Uncharacterized protein</fullName>
    </submittedName>
</protein>
<name>A0AAD6YU34_9AGAR</name>